<gene>
    <name evidence="2" type="ORF">DFQ01_12664</name>
</gene>
<evidence type="ECO:0000313" key="3">
    <source>
        <dbReference type="Proteomes" id="UP000246635"/>
    </source>
</evidence>
<organism evidence="2 3">
    <name type="scientific">Paenibacillus cellulosilyticus</name>
    <dbReference type="NCBI Taxonomy" id="375489"/>
    <lineage>
        <taxon>Bacteria</taxon>
        <taxon>Bacillati</taxon>
        <taxon>Bacillota</taxon>
        <taxon>Bacilli</taxon>
        <taxon>Bacillales</taxon>
        <taxon>Paenibacillaceae</taxon>
        <taxon>Paenibacillus</taxon>
    </lineage>
</organism>
<feature type="signal peptide" evidence="1">
    <location>
        <begin position="1"/>
        <end position="21"/>
    </location>
</feature>
<reference evidence="2 3" key="1">
    <citation type="submission" date="2018-05" db="EMBL/GenBank/DDBJ databases">
        <title>Genomic Encyclopedia of Type Strains, Phase III (KMG-III): the genomes of soil and plant-associated and newly described type strains.</title>
        <authorList>
            <person name="Whitman W."/>
        </authorList>
    </citation>
    <scope>NUCLEOTIDE SEQUENCE [LARGE SCALE GENOMIC DNA]</scope>
    <source>
        <strain evidence="2 3">CECT 5696</strain>
    </source>
</reference>
<sequence length="48" mass="5371">MKMKWLLSLLACAFLFVGCTSYDKLDSPSLAEFRDGIGSQFPDLVKLD</sequence>
<dbReference type="EMBL" id="QGTQ01000026">
    <property type="protein sequence ID" value="PWV95593.1"/>
    <property type="molecule type" value="Genomic_DNA"/>
</dbReference>
<keyword evidence="1" id="KW-0732">Signal</keyword>
<evidence type="ECO:0000313" key="2">
    <source>
        <dbReference type="EMBL" id="PWV95593.1"/>
    </source>
</evidence>
<keyword evidence="3" id="KW-1185">Reference proteome</keyword>
<name>A0A2V2YMX5_9BACL</name>
<accession>A0A2V2YMX5</accession>
<feature type="chain" id="PRO_5039259860" evidence="1">
    <location>
        <begin position="22"/>
        <end position="48"/>
    </location>
</feature>
<dbReference type="AlphaFoldDB" id="A0A2V2YMX5"/>
<dbReference type="Proteomes" id="UP000246635">
    <property type="component" value="Unassembled WGS sequence"/>
</dbReference>
<proteinExistence type="predicted"/>
<dbReference type="PROSITE" id="PS51257">
    <property type="entry name" value="PROKAR_LIPOPROTEIN"/>
    <property type="match status" value="1"/>
</dbReference>
<protein>
    <submittedName>
        <fullName evidence="2">Uncharacterized protein</fullName>
    </submittedName>
</protein>
<evidence type="ECO:0000256" key="1">
    <source>
        <dbReference type="SAM" id="SignalP"/>
    </source>
</evidence>
<comment type="caution">
    <text evidence="2">The sequence shown here is derived from an EMBL/GenBank/DDBJ whole genome shotgun (WGS) entry which is preliminary data.</text>
</comment>